<dbReference type="EMBL" id="JAHUTJ010001554">
    <property type="protein sequence ID" value="MED6264752.1"/>
    <property type="molecule type" value="Genomic_DNA"/>
</dbReference>
<accession>A0ABU7CP68</accession>
<organism evidence="2 3">
    <name type="scientific">Characodon lateralis</name>
    <dbReference type="NCBI Taxonomy" id="208331"/>
    <lineage>
        <taxon>Eukaryota</taxon>
        <taxon>Metazoa</taxon>
        <taxon>Chordata</taxon>
        <taxon>Craniata</taxon>
        <taxon>Vertebrata</taxon>
        <taxon>Euteleostomi</taxon>
        <taxon>Actinopterygii</taxon>
        <taxon>Neopterygii</taxon>
        <taxon>Teleostei</taxon>
        <taxon>Neoteleostei</taxon>
        <taxon>Acanthomorphata</taxon>
        <taxon>Ovalentaria</taxon>
        <taxon>Atherinomorphae</taxon>
        <taxon>Cyprinodontiformes</taxon>
        <taxon>Goodeidae</taxon>
        <taxon>Characodon</taxon>
    </lineage>
</organism>
<sequence>MDHILDHSKTHSVILAAHLGATLNQATKQQNQPLSPGSKYSLPELDSSPPPVSIKTTLNLSTSQSLFPSIHHTFISVHSDNPSSRFIYHLLNKPVKLFLSPECSSACGSKVLIKL</sequence>
<reference evidence="2 3" key="1">
    <citation type="submission" date="2021-06" db="EMBL/GenBank/DDBJ databases">
        <authorList>
            <person name="Palmer J.M."/>
        </authorList>
    </citation>
    <scope>NUCLEOTIDE SEQUENCE [LARGE SCALE GENOMIC DNA]</scope>
    <source>
        <strain evidence="2 3">CL_MEX2019</strain>
        <tissue evidence="2">Muscle</tissue>
    </source>
</reference>
<evidence type="ECO:0000256" key="1">
    <source>
        <dbReference type="SAM" id="MobiDB-lite"/>
    </source>
</evidence>
<dbReference type="Proteomes" id="UP001352852">
    <property type="component" value="Unassembled WGS sequence"/>
</dbReference>
<evidence type="ECO:0000313" key="3">
    <source>
        <dbReference type="Proteomes" id="UP001352852"/>
    </source>
</evidence>
<proteinExistence type="predicted"/>
<keyword evidence="3" id="KW-1185">Reference proteome</keyword>
<comment type="caution">
    <text evidence="2">The sequence shown here is derived from an EMBL/GenBank/DDBJ whole genome shotgun (WGS) entry which is preliminary data.</text>
</comment>
<feature type="region of interest" description="Disordered" evidence="1">
    <location>
        <begin position="26"/>
        <end position="54"/>
    </location>
</feature>
<feature type="compositionally biased region" description="Polar residues" evidence="1">
    <location>
        <begin position="26"/>
        <end position="35"/>
    </location>
</feature>
<name>A0ABU7CP68_9TELE</name>
<evidence type="ECO:0000313" key="2">
    <source>
        <dbReference type="EMBL" id="MED6264752.1"/>
    </source>
</evidence>
<gene>
    <name evidence="2" type="ORF">CHARACLAT_018054</name>
</gene>
<protein>
    <submittedName>
        <fullName evidence="2">Uncharacterized protein</fullName>
    </submittedName>
</protein>